<dbReference type="Proteomes" id="UP000317990">
    <property type="component" value="Unassembled WGS sequence"/>
</dbReference>
<sequence>MILFLLAISGSLRLRRGIAAPLLPKDDPVTPAAPANRCRLHS</sequence>
<evidence type="ECO:0000313" key="2">
    <source>
        <dbReference type="Proteomes" id="UP000317990"/>
    </source>
</evidence>
<reference evidence="1 2" key="1">
    <citation type="journal article" date="2019" name="mSystems">
        <title>Life at home and on the roam: Genomic adaptions reflect the dual lifestyle of an intracellular, facultative symbiont.</title>
        <authorList>
            <person name="Burgsdorf I."/>
        </authorList>
    </citation>
    <scope>NUCLEOTIDE SEQUENCE [LARGE SCALE GENOMIC DNA]</scope>
    <source>
        <strain evidence="1">277cV</strain>
    </source>
</reference>
<dbReference type="AlphaFoldDB" id="A0A524RR71"/>
<evidence type="ECO:0000313" key="1">
    <source>
        <dbReference type="EMBL" id="TGG96816.1"/>
    </source>
</evidence>
<protein>
    <submittedName>
        <fullName evidence="1">Uncharacterized protein</fullName>
    </submittedName>
</protein>
<comment type="caution">
    <text evidence="1">The sequence shown here is derived from an EMBL/GenBank/DDBJ whole genome shotgun (WGS) entry which is preliminary data.</text>
</comment>
<accession>A0A524RR71</accession>
<proteinExistence type="predicted"/>
<gene>
    <name evidence="1" type="ORF">ERJ67_00195</name>
</gene>
<organism evidence="1 2">
    <name type="scientific">Aphanocapsa feldmannii 277cV</name>
    <dbReference type="NCBI Taxonomy" id="2507553"/>
    <lineage>
        <taxon>Bacteria</taxon>
        <taxon>Bacillati</taxon>
        <taxon>Cyanobacteriota</taxon>
        <taxon>Cyanophyceae</taxon>
        <taxon>Oscillatoriophycideae</taxon>
        <taxon>Chroococcales</taxon>
        <taxon>Microcystaceae</taxon>
        <taxon>Aphanocapsa</taxon>
    </lineage>
</organism>
<dbReference type="EMBL" id="SRMO01000001">
    <property type="protein sequence ID" value="TGG96816.1"/>
    <property type="molecule type" value="Genomic_DNA"/>
</dbReference>
<name>A0A524RR71_9CHRO</name>